<evidence type="ECO:0000313" key="2">
    <source>
        <dbReference type="Proteomes" id="UP000051202"/>
    </source>
</evidence>
<sequence>MQVIDAAHKTVHNEKHGGSTAIAARMGMSNTVLNSKVNPNCDTHHLRLDEALTIMEFTGDHSIIQAMAHRLGGVFCEVNGAATKDELIMTALSASACQGDVMAEMHKALEDGRISCNELDVLSNKIQTAMSALQSLKNHVKRKHAKDNPHLQGR</sequence>
<organism evidence="1 2">
    <name type="scientific">Psychrobacter piscatorii</name>
    <dbReference type="NCBI Taxonomy" id="554343"/>
    <lineage>
        <taxon>Bacteria</taxon>
        <taxon>Pseudomonadati</taxon>
        <taxon>Pseudomonadota</taxon>
        <taxon>Gammaproteobacteria</taxon>
        <taxon>Moraxellales</taxon>
        <taxon>Moraxellaceae</taxon>
        <taxon>Psychrobacter</taxon>
    </lineage>
</organism>
<proteinExistence type="predicted"/>
<protein>
    <submittedName>
        <fullName evidence="1">Uncharacterized protein</fullName>
    </submittedName>
</protein>
<dbReference type="EMBL" id="LNDJ01000047">
    <property type="protein sequence ID" value="KRU23280.1"/>
    <property type="molecule type" value="Genomic_DNA"/>
</dbReference>
<dbReference type="Proteomes" id="UP000051202">
    <property type="component" value="Unassembled WGS sequence"/>
</dbReference>
<dbReference type="InterPro" id="IPR009679">
    <property type="entry name" value="Phage_186_CII-like"/>
</dbReference>
<dbReference type="Pfam" id="PF06892">
    <property type="entry name" value="Phage_CP76"/>
    <property type="match status" value="1"/>
</dbReference>
<dbReference type="STRING" id="554343.AS194_04960"/>
<accession>A0A0T6DTX4</accession>
<evidence type="ECO:0000313" key="1">
    <source>
        <dbReference type="EMBL" id="KRU23280.1"/>
    </source>
</evidence>
<gene>
    <name evidence="1" type="ORF">AS194_04960</name>
</gene>
<comment type="caution">
    <text evidence="1">The sequence shown here is derived from an EMBL/GenBank/DDBJ whole genome shotgun (WGS) entry which is preliminary data.</text>
</comment>
<dbReference type="GO" id="GO:0003677">
    <property type="term" value="F:DNA binding"/>
    <property type="evidence" value="ECO:0007669"/>
    <property type="project" value="InterPro"/>
</dbReference>
<name>A0A0T6DTX4_9GAMM</name>
<dbReference type="RefSeq" id="WP_058023915.1">
    <property type="nucleotide sequence ID" value="NZ_LNDJ01000047.1"/>
</dbReference>
<keyword evidence="2" id="KW-1185">Reference proteome</keyword>
<dbReference type="AlphaFoldDB" id="A0A0T6DTX4"/>
<reference evidence="1 2" key="1">
    <citation type="submission" date="2015-11" db="EMBL/GenBank/DDBJ databases">
        <title>Permanent draft genome of Psychrobacter piscatorii LQ58.</title>
        <authorList>
            <person name="Zhou M."/>
            <person name="Dong B."/>
            <person name="Liu Q."/>
        </authorList>
    </citation>
    <scope>NUCLEOTIDE SEQUENCE [LARGE SCALE GENOMIC DNA]</scope>
    <source>
        <strain evidence="1 2">LQ58</strain>
    </source>
</reference>